<dbReference type="InterPro" id="IPR000477">
    <property type="entry name" value="RT_dom"/>
</dbReference>
<keyword evidence="2" id="KW-1133">Transmembrane helix</keyword>
<comment type="caution">
    <text evidence="4">The sequence shown here is derived from an EMBL/GenBank/DDBJ whole genome shotgun (WGS) entry which is preliminary data.</text>
</comment>
<feature type="region of interest" description="Disordered" evidence="1">
    <location>
        <begin position="825"/>
        <end position="853"/>
    </location>
</feature>
<feature type="region of interest" description="Disordered" evidence="1">
    <location>
        <begin position="1"/>
        <end position="38"/>
    </location>
</feature>
<dbReference type="EMBL" id="JARBHB010000013">
    <property type="protein sequence ID" value="KAJ8870502.1"/>
    <property type="molecule type" value="Genomic_DNA"/>
</dbReference>
<dbReference type="CDD" id="cd01650">
    <property type="entry name" value="RT_nLTR_like"/>
    <property type="match status" value="1"/>
</dbReference>
<keyword evidence="2" id="KW-0472">Membrane</keyword>
<feature type="compositionally biased region" description="Basic and acidic residues" evidence="1">
    <location>
        <begin position="831"/>
        <end position="851"/>
    </location>
</feature>
<dbReference type="PANTHER" id="PTHR33332">
    <property type="entry name" value="REVERSE TRANSCRIPTASE DOMAIN-CONTAINING PROTEIN"/>
    <property type="match status" value="1"/>
</dbReference>
<feature type="compositionally biased region" description="Basic and acidic residues" evidence="1">
    <location>
        <begin position="15"/>
        <end position="34"/>
    </location>
</feature>
<dbReference type="Pfam" id="PF00078">
    <property type="entry name" value="RVT_1"/>
    <property type="match status" value="1"/>
</dbReference>
<feature type="transmembrane region" description="Helical" evidence="2">
    <location>
        <begin position="1658"/>
        <end position="1676"/>
    </location>
</feature>
<keyword evidence="2" id="KW-0812">Transmembrane</keyword>
<proteinExistence type="predicted"/>
<gene>
    <name evidence="4" type="ORF">PR048_029525</name>
</gene>
<evidence type="ECO:0000259" key="3">
    <source>
        <dbReference type="PROSITE" id="PS50878"/>
    </source>
</evidence>
<dbReference type="PROSITE" id="PS50878">
    <property type="entry name" value="RT_POL"/>
    <property type="match status" value="1"/>
</dbReference>
<evidence type="ECO:0000313" key="5">
    <source>
        <dbReference type="Proteomes" id="UP001159363"/>
    </source>
</evidence>
<dbReference type="SUPFAM" id="SSF56219">
    <property type="entry name" value="DNase I-like"/>
    <property type="match status" value="1"/>
</dbReference>
<sequence length="1735" mass="197851">MSRLGKCREGPGSPDRARKEDPRSKETEGKRNGEDSIDEAAGVEIGRKQCRMVQQSTSIKIMVVNCRSVYNKLEGFRGKVEGYGADIVAAVEAWLTEEVLDIECRKGLKGVVEWVSEDFEVMDIKLSGSSNRSITLLVAYRPPGQGWQAIEMIKEFGGGSRWIGNAALRFGGRELANYLEVLFKKSLGEGKLPQDWKDAMVVPIHKQGEDRGRPGSYKPVILTSSTGNVMERLVVQYVVRVMNNRNWLEESQLGFRRGYSCETPLAGLLEDPVQIVDEGKQVDACFIDFEKAFDKVPHGTLMRKVEVLIPDRRVVEWIGDFLRGRRQRVKVVEAISEEEEVTSGVPQGSVLGEKSDCLQTVVLYMLRWERGGGNLQVDIDKIWLWTRKNKMKINVRKTKVVRFTRKLISRDMYRWEGQELEEAVEYKYLGIVLQGGLRWKKQVERVVEKGRRALGMLGRVLNGVSCEVKEKAYGTMVRPVLEYAAAVWDPYVEVEVRELEKVQRKATRWVKGRWRRQGQDDEEEGNYRPSVMMKEMGWSSLKDRRKVERLVRMYRVVNEEGGWGGLHCKLSKGVFRGRGNDSEKLQRVWRRTERGRQSMLVRSVREWNVLRENLVSVRGVSKFRKGVEKELVGSCFGNICYSCVIFRATMSSGFISEAELAEQRRVRQEQWDKVRKPEEPEDGGVQSGGWYHVGCIGIREEELGSLQEHEWKCEECAEGKGLVAVVGNKLRVEKETQVSGEGGNWIWDMLRGNFVEDVTVPMEVAKEEMWKGEMLDLMSSKEREVMHRIERMEEKVRNEMGKSRVKMRVDKLEEELEDVKRVLRKMQASPQEEKPSREEEKQSGIEERETESWEQAVVEGRKQYAEACKCAVSKDQQAGASGQFRARGERGGLAKGRDTRVLQEAGDKGREVGGRATKQEQVVGREPEVIFLGSSIVKGVELRNIRKEITYKAAFGGQIPGIWRKGKVGQEVERDLKELLRKVWEKFPGARAVVSGVLVRKGVSYRKGVAMSEVYERQSVRSKETEGKRNGEDSIDEAAWVEIGGKQCRMIQQSTSIKIMVVNCRSVYDKLEGFWGKVEGYGADIVVAVEAWLTEEVLDIECRQDKFTIFRRDRDGRGGEIIAIEMIKERVDRLKDRQWIVVAGDLNMPGVKWIEGAEGMGSMMQRITAQLVNRGLVQVVETPTRWNEEGVGSVLDVVLVRPRNAVVGAIVLDGRSDHHIPVVDIGIGRMREVQIAERGLMEVLLEKFVPMKRLRTGGDPPYYGQEILKMKKKCRILHAKDLERKIKQAKNVFLGNMVEEGKGKEWGKLFWYVRRLRGGEEGIPLLTGRDGRHATNDQEKSEMLQGQVRRVFSEFKMSEWEIEKIIRGLESSKAGGPDGIGNAALKFGGRELVKYLEVLFKKSLGEGKLPQDWKDAMVVPQGSVLGPLLFTIMANIDKIWLWTRNNKMMINVRKTKVVRFTRKKVISRGMYRWEGQEIEEAAGYKYLGIVLQGDLRWKKQVERVVEKGRRALSMLGRVLNGVSCEVKEKPYGTMVWPMLEYAAAVWDPYVEVEVGELEKVQRKAARWVKGRLRRQGQDGEEEGNYMPSVMMKEMGWSSLKDRRKVERLVRMYRMGNEDGGWGGLHCKLSKGVFRGRGNNSEKLQSSIQGMLHNSYRVLAFYVADIIMLTSFVPYVLRRVRIATTNHCTLEIQLSPSRPVCAWWHQAQHVILLCSHSGGTYGRAGPGTTLPLAIVC</sequence>
<name>A0ABQ9GDK9_9NEOP</name>
<dbReference type="Proteomes" id="UP001159363">
    <property type="component" value="Chromosome 12"/>
</dbReference>
<protein>
    <recommendedName>
        <fullName evidence="3">Reverse transcriptase domain-containing protein</fullName>
    </recommendedName>
</protein>
<evidence type="ECO:0000256" key="2">
    <source>
        <dbReference type="SAM" id="Phobius"/>
    </source>
</evidence>
<dbReference type="InterPro" id="IPR036691">
    <property type="entry name" value="Endo/exonu/phosph_ase_sf"/>
</dbReference>
<evidence type="ECO:0000313" key="4">
    <source>
        <dbReference type="EMBL" id="KAJ8870502.1"/>
    </source>
</evidence>
<reference evidence="4 5" key="1">
    <citation type="submission" date="2023-02" db="EMBL/GenBank/DDBJ databases">
        <title>LHISI_Scaffold_Assembly.</title>
        <authorList>
            <person name="Stuart O.P."/>
            <person name="Cleave R."/>
            <person name="Magrath M.J.L."/>
            <person name="Mikheyev A.S."/>
        </authorList>
    </citation>
    <scope>NUCLEOTIDE SEQUENCE [LARGE SCALE GENOMIC DNA]</scope>
    <source>
        <strain evidence="4">Daus_M_001</strain>
        <tissue evidence="4">Leg muscle</tissue>
    </source>
</reference>
<feature type="domain" description="Reverse transcriptase" evidence="3">
    <location>
        <begin position="185"/>
        <end position="433"/>
    </location>
</feature>
<organism evidence="4 5">
    <name type="scientific">Dryococelus australis</name>
    <dbReference type="NCBI Taxonomy" id="614101"/>
    <lineage>
        <taxon>Eukaryota</taxon>
        <taxon>Metazoa</taxon>
        <taxon>Ecdysozoa</taxon>
        <taxon>Arthropoda</taxon>
        <taxon>Hexapoda</taxon>
        <taxon>Insecta</taxon>
        <taxon>Pterygota</taxon>
        <taxon>Neoptera</taxon>
        <taxon>Polyneoptera</taxon>
        <taxon>Phasmatodea</taxon>
        <taxon>Verophasmatodea</taxon>
        <taxon>Anareolatae</taxon>
        <taxon>Phasmatidae</taxon>
        <taxon>Eurycanthinae</taxon>
        <taxon>Dryococelus</taxon>
    </lineage>
</organism>
<accession>A0ABQ9GDK9</accession>
<keyword evidence="5" id="KW-1185">Reference proteome</keyword>
<evidence type="ECO:0000256" key="1">
    <source>
        <dbReference type="SAM" id="MobiDB-lite"/>
    </source>
</evidence>